<dbReference type="InterPro" id="IPR051828">
    <property type="entry name" value="HAD-like_hydrolase_domain"/>
</dbReference>
<reference evidence="2 3" key="1">
    <citation type="journal article" date="2013" name="Mar. Genomics">
        <title>Expression of sulfatases in Rhodopirellula baltica and the diversity of sulfatases in the genus Rhodopirellula.</title>
        <authorList>
            <person name="Wegner C.E."/>
            <person name="Richter-Heitmann T."/>
            <person name="Klindworth A."/>
            <person name="Klockow C."/>
            <person name="Richter M."/>
            <person name="Achstetter T."/>
            <person name="Glockner F.O."/>
            <person name="Harder J."/>
        </authorList>
    </citation>
    <scope>NUCLEOTIDE SEQUENCE [LARGE SCALE GENOMIC DNA]</scope>
    <source>
        <strain evidence="2 3">SM41</strain>
    </source>
</reference>
<proteinExistence type="predicted"/>
<dbReference type="AlphaFoldDB" id="M5U1H5"/>
<dbReference type="Gene3D" id="3.40.50.1000">
    <property type="entry name" value="HAD superfamily/HAD-like"/>
    <property type="match status" value="1"/>
</dbReference>
<dbReference type="EMBL" id="ANOH01000223">
    <property type="protein sequence ID" value="EMI55290.1"/>
    <property type="molecule type" value="Genomic_DNA"/>
</dbReference>
<feature type="region of interest" description="Disordered" evidence="1">
    <location>
        <begin position="57"/>
        <end position="77"/>
    </location>
</feature>
<comment type="caution">
    <text evidence="2">The sequence shown here is derived from an EMBL/GenBank/DDBJ whole genome shotgun (WGS) entry which is preliminary data.</text>
</comment>
<dbReference type="PANTHER" id="PTHR46191:SF2">
    <property type="entry name" value="HALOACID DEHALOGENASE-LIKE HYDROLASE DOMAIN-CONTAINING PROTEIN 3"/>
    <property type="match status" value="1"/>
</dbReference>
<evidence type="ECO:0000313" key="3">
    <source>
        <dbReference type="Proteomes" id="UP000011885"/>
    </source>
</evidence>
<gene>
    <name evidence="2" type="ORF">RSSM_03324</name>
</gene>
<dbReference type="InterPro" id="IPR036412">
    <property type="entry name" value="HAD-like_sf"/>
</dbReference>
<dbReference type="OrthoDB" id="367448at2"/>
<dbReference type="SUPFAM" id="SSF56784">
    <property type="entry name" value="HAD-like"/>
    <property type="match status" value="1"/>
</dbReference>
<evidence type="ECO:0000313" key="2">
    <source>
        <dbReference type="EMBL" id="EMI55290.1"/>
    </source>
</evidence>
<dbReference type="SFLD" id="SFLDS00003">
    <property type="entry name" value="Haloacid_Dehalogenase"/>
    <property type="match status" value="1"/>
</dbReference>
<dbReference type="Proteomes" id="UP000011885">
    <property type="component" value="Unassembled WGS sequence"/>
</dbReference>
<dbReference type="InterPro" id="IPR023214">
    <property type="entry name" value="HAD_sf"/>
</dbReference>
<keyword evidence="3" id="KW-1185">Reference proteome</keyword>
<organism evidence="2 3">
    <name type="scientific">Rhodopirellula sallentina SM41</name>
    <dbReference type="NCBI Taxonomy" id="1263870"/>
    <lineage>
        <taxon>Bacteria</taxon>
        <taxon>Pseudomonadati</taxon>
        <taxon>Planctomycetota</taxon>
        <taxon>Planctomycetia</taxon>
        <taxon>Pirellulales</taxon>
        <taxon>Pirellulaceae</taxon>
        <taxon>Rhodopirellula</taxon>
    </lineage>
</organism>
<dbReference type="PANTHER" id="PTHR46191">
    <property type="match status" value="1"/>
</dbReference>
<dbReference type="Pfam" id="PF00702">
    <property type="entry name" value="Hydrolase"/>
    <property type="match status" value="1"/>
</dbReference>
<name>M5U1H5_9BACT</name>
<dbReference type="SFLD" id="SFLDG01129">
    <property type="entry name" value="C1.5:_HAD__Beta-PGM__Phosphata"/>
    <property type="match status" value="1"/>
</dbReference>
<dbReference type="PATRIC" id="fig|1263870.3.peg.3530"/>
<evidence type="ECO:0000256" key="1">
    <source>
        <dbReference type="SAM" id="MobiDB-lite"/>
    </source>
</evidence>
<protein>
    <submittedName>
        <fullName evidence="2">Haloacid dehalogenase domain protein hydrolase</fullName>
    </submittedName>
</protein>
<dbReference type="RefSeq" id="WP_008680336.1">
    <property type="nucleotide sequence ID" value="NZ_ANOH01000223.1"/>
</dbReference>
<dbReference type="GO" id="GO:0016787">
    <property type="term" value="F:hydrolase activity"/>
    <property type="evidence" value="ECO:0007669"/>
    <property type="project" value="UniProtKB-KW"/>
</dbReference>
<sequence>MSDSSRDIPNCLSPVITSRRELDPIATSLQRRLASLQDVQVVVLDVYGTLVISGSGEVGTAEDKRQNHDQATESNVDPVQQAAAAAGVSDLQRLPTMDAIRARIERVNQARLMDTNPRPEVEILDIWRAEWIASDRVDVAADPRLVCEIAARVESVTNPTWPMPGATKALADLHARGFKLGIVSNAQVYTIPLVEDLIGGSLESRFDLNLCFFSNRYRASKPGPLMFDRLVGELARRNIAPEQAVYVGNDMLNDVYAAKNAGLKTALFAGDAHSLRLRQDHAYCADLSSDVVMTSWNHLVECLGEGQRNPQS</sequence>
<accession>M5U1H5</accession>
<keyword evidence="2" id="KW-0378">Hydrolase</keyword>
<feature type="compositionally biased region" description="Basic and acidic residues" evidence="1">
    <location>
        <begin position="61"/>
        <end position="71"/>
    </location>
</feature>